<name>A1CNN0_ASPCL</name>
<dbReference type="GeneID" id="4700924"/>
<protein>
    <submittedName>
        <fullName evidence="2">Uncharacterized protein</fullName>
    </submittedName>
</protein>
<sequence>MAMGSPTTPHPGEPGLQREPTAGGARPSTSRPRRQRSSHPPPFPNFALLTSNPRARIPTADETSNGSAEEFTARDLEWLMRHHRGPGPISEPGLPYDLQRATENFGVRLRLLWREAEDFSITFASLPDPVRDAQLRPRIMDYLVRVSDRSIASDLLGSSTTRFHLVTRAINEWLLDHVLNENMVKEFDTAAYDEFLQLKMHLIRSEVPLAARKILLDAMVKIVANMLVRPDFPDFCAQKFHWLVEKLWRYIGPLLPDTPQHQVDGRGILAGIISKAASLSVEMLCTPLEYVHCFPDVGDAFVPREMRNQSFHIRGEPGLLRDSNFEVKLGISPITFICRHTGSDWVPQLVSRGDVILRSPRSPPILLNVPAHLRFRDV</sequence>
<dbReference type="AlphaFoldDB" id="A1CNN0"/>
<dbReference type="Proteomes" id="UP000006701">
    <property type="component" value="Unassembled WGS sequence"/>
</dbReference>
<organism evidence="2 3">
    <name type="scientific">Aspergillus clavatus (strain ATCC 1007 / CBS 513.65 / DSM 816 / NCTC 3887 / NRRL 1 / QM 1276 / 107)</name>
    <dbReference type="NCBI Taxonomy" id="344612"/>
    <lineage>
        <taxon>Eukaryota</taxon>
        <taxon>Fungi</taxon>
        <taxon>Dikarya</taxon>
        <taxon>Ascomycota</taxon>
        <taxon>Pezizomycotina</taxon>
        <taxon>Eurotiomycetes</taxon>
        <taxon>Eurotiomycetidae</taxon>
        <taxon>Eurotiales</taxon>
        <taxon>Aspergillaceae</taxon>
        <taxon>Aspergillus</taxon>
        <taxon>Aspergillus subgen. Fumigati</taxon>
    </lineage>
</organism>
<dbReference type="HOGENOM" id="CLU_731537_0_0_1"/>
<proteinExistence type="predicted"/>
<reference evidence="2 3" key="1">
    <citation type="journal article" date="2008" name="PLoS Genet.">
        <title>Genomic islands in the pathogenic filamentous fungus Aspergillus fumigatus.</title>
        <authorList>
            <person name="Fedorova N.D."/>
            <person name="Khaldi N."/>
            <person name="Joardar V.S."/>
            <person name="Maiti R."/>
            <person name="Amedeo P."/>
            <person name="Anderson M.J."/>
            <person name="Crabtree J."/>
            <person name="Silva J.C."/>
            <person name="Badger J.H."/>
            <person name="Albarraq A."/>
            <person name="Angiuoli S."/>
            <person name="Bussey H."/>
            <person name="Bowyer P."/>
            <person name="Cotty P.J."/>
            <person name="Dyer P.S."/>
            <person name="Egan A."/>
            <person name="Galens K."/>
            <person name="Fraser-Liggett C.M."/>
            <person name="Haas B.J."/>
            <person name="Inman J.M."/>
            <person name="Kent R."/>
            <person name="Lemieux S."/>
            <person name="Malavazi I."/>
            <person name="Orvis J."/>
            <person name="Roemer T."/>
            <person name="Ronning C.M."/>
            <person name="Sundaram J.P."/>
            <person name="Sutton G."/>
            <person name="Turner G."/>
            <person name="Venter J.C."/>
            <person name="White O.R."/>
            <person name="Whitty B.R."/>
            <person name="Youngman P."/>
            <person name="Wolfe K.H."/>
            <person name="Goldman G.H."/>
            <person name="Wortman J.R."/>
            <person name="Jiang B."/>
            <person name="Denning D.W."/>
            <person name="Nierman W.C."/>
        </authorList>
    </citation>
    <scope>NUCLEOTIDE SEQUENCE [LARGE SCALE GENOMIC DNA]</scope>
    <source>
        <strain evidence="3">ATCC 1007 / CBS 513.65 / DSM 816 / NCTC 3887 / NRRL 1</strain>
    </source>
</reference>
<dbReference type="KEGG" id="act:ACLA_019560"/>
<dbReference type="OrthoDB" id="4203839at2759"/>
<feature type="region of interest" description="Disordered" evidence="1">
    <location>
        <begin position="1"/>
        <end position="70"/>
    </location>
</feature>
<dbReference type="VEuPathDB" id="FungiDB:ACLA_019560"/>
<evidence type="ECO:0000313" key="2">
    <source>
        <dbReference type="EMBL" id="EAW07251.1"/>
    </source>
</evidence>
<evidence type="ECO:0000313" key="3">
    <source>
        <dbReference type="Proteomes" id="UP000006701"/>
    </source>
</evidence>
<dbReference type="RefSeq" id="XP_001268677.1">
    <property type="nucleotide sequence ID" value="XM_001268676.1"/>
</dbReference>
<dbReference type="OMA" id="CELVFRS"/>
<keyword evidence="3" id="KW-1185">Reference proteome</keyword>
<evidence type="ECO:0000256" key="1">
    <source>
        <dbReference type="SAM" id="MobiDB-lite"/>
    </source>
</evidence>
<accession>A1CNN0</accession>
<dbReference type="EMBL" id="DS027059">
    <property type="protein sequence ID" value="EAW07251.1"/>
    <property type="molecule type" value="Genomic_DNA"/>
</dbReference>
<dbReference type="eggNOG" id="ENOG502T05Z">
    <property type="taxonomic scope" value="Eukaryota"/>
</dbReference>
<gene>
    <name evidence="2" type="ORF">ACLA_019560</name>
</gene>